<evidence type="ECO:0000259" key="4">
    <source>
        <dbReference type="PROSITE" id="PS50043"/>
    </source>
</evidence>
<evidence type="ECO:0000256" key="1">
    <source>
        <dbReference type="ARBA" id="ARBA00023015"/>
    </source>
</evidence>
<reference evidence="5" key="2">
    <citation type="submission" date="2020-09" db="EMBL/GenBank/DDBJ databases">
        <authorList>
            <person name="Sun Q."/>
            <person name="Ohkuma M."/>
        </authorList>
    </citation>
    <scope>NUCLEOTIDE SEQUENCE</scope>
    <source>
        <strain evidence="5">JCM 4633</strain>
    </source>
</reference>
<sequence>MEASGGLLARPVVLLAVHDPESRDFLGAALRGGGRPCVVRAVDARRPLPQWPLDRVDVAVLAVERGLLPAAAAVRGLAARGVPALLVAAHWTRHALDAAFAAGAAGCLVRTGRGDGLAAAAGAVAAGHRLLSPELLDVGGPGPRPRAAVPVHAEGGRAAFRRPDPLRTLTEREREVFALLAAGLSTAEAASSLQVAPSTVKSHISHVLTKLGVRSRLEAVLLMQHAPDGRPCGQG</sequence>
<dbReference type="PANTHER" id="PTHR43214">
    <property type="entry name" value="TWO-COMPONENT RESPONSE REGULATOR"/>
    <property type="match status" value="1"/>
</dbReference>
<feature type="domain" description="HTH luxR-type" evidence="4">
    <location>
        <begin position="162"/>
        <end position="227"/>
    </location>
</feature>
<reference evidence="5" key="1">
    <citation type="journal article" date="2014" name="Int. J. Syst. Evol. Microbiol.">
        <title>Complete genome sequence of Corynebacterium casei LMG S-19264T (=DSM 44701T), isolated from a smear-ripened cheese.</title>
        <authorList>
            <consortium name="US DOE Joint Genome Institute (JGI-PGF)"/>
            <person name="Walter F."/>
            <person name="Albersmeier A."/>
            <person name="Kalinowski J."/>
            <person name="Ruckert C."/>
        </authorList>
    </citation>
    <scope>NUCLEOTIDE SEQUENCE</scope>
    <source>
        <strain evidence="5">JCM 4633</strain>
    </source>
</reference>
<dbReference type="Pfam" id="PF00196">
    <property type="entry name" value="GerE"/>
    <property type="match status" value="1"/>
</dbReference>
<dbReference type="CDD" id="cd06170">
    <property type="entry name" value="LuxR_C_like"/>
    <property type="match status" value="1"/>
</dbReference>
<dbReference type="PRINTS" id="PR00038">
    <property type="entry name" value="HTHLUXR"/>
</dbReference>
<dbReference type="GO" id="GO:0006355">
    <property type="term" value="P:regulation of DNA-templated transcription"/>
    <property type="evidence" value="ECO:0007669"/>
    <property type="project" value="InterPro"/>
</dbReference>
<dbReference type="InterPro" id="IPR039420">
    <property type="entry name" value="WalR-like"/>
</dbReference>
<dbReference type="AlphaFoldDB" id="A0A918TSA5"/>
<keyword evidence="3" id="KW-0804">Transcription</keyword>
<dbReference type="PANTHER" id="PTHR43214:SF24">
    <property type="entry name" value="TRANSCRIPTIONAL REGULATORY PROTEIN NARL-RELATED"/>
    <property type="match status" value="1"/>
</dbReference>
<dbReference type="EMBL" id="BMVB01000015">
    <property type="protein sequence ID" value="GHC60903.1"/>
    <property type="molecule type" value="Genomic_DNA"/>
</dbReference>
<gene>
    <name evidence="5" type="ORF">GCM10010507_42440</name>
</gene>
<dbReference type="SUPFAM" id="SSF46894">
    <property type="entry name" value="C-terminal effector domain of the bipartite response regulators"/>
    <property type="match status" value="1"/>
</dbReference>
<comment type="caution">
    <text evidence="5">The sequence shown here is derived from an EMBL/GenBank/DDBJ whole genome shotgun (WGS) entry which is preliminary data.</text>
</comment>
<name>A0A918TSA5_STRCJ</name>
<dbReference type="Gene3D" id="3.40.50.2300">
    <property type="match status" value="1"/>
</dbReference>
<dbReference type="SUPFAM" id="SSF52172">
    <property type="entry name" value="CheY-like"/>
    <property type="match status" value="1"/>
</dbReference>
<dbReference type="InterPro" id="IPR000792">
    <property type="entry name" value="Tscrpt_reg_LuxR_C"/>
</dbReference>
<accession>A0A918TSA5</accession>
<dbReference type="SMART" id="SM00421">
    <property type="entry name" value="HTH_LUXR"/>
    <property type="match status" value="1"/>
</dbReference>
<proteinExistence type="predicted"/>
<dbReference type="InterPro" id="IPR016032">
    <property type="entry name" value="Sig_transdc_resp-reg_C-effctor"/>
</dbReference>
<dbReference type="Proteomes" id="UP000646244">
    <property type="component" value="Unassembled WGS sequence"/>
</dbReference>
<evidence type="ECO:0000313" key="5">
    <source>
        <dbReference type="EMBL" id="GHC60903.1"/>
    </source>
</evidence>
<keyword evidence="2" id="KW-0238">DNA-binding</keyword>
<dbReference type="InterPro" id="IPR011006">
    <property type="entry name" value="CheY-like_superfamily"/>
</dbReference>
<protein>
    <recommendedName>
        <fullName evidence="4">HTH luxR-type domain-containing protein</fullName>
    </recommendedName>
</protein>
<dbReference type="RefSeq" id="WP_308432143.1">
    <property type="nucleotide sequence ID" value="NZ_BMVB01000015.1"/>
</dbReference>
<dbReference type="GO" id="GO:0003677">
    <property type="term" value="F:DNA binding"/>
    <property type="evidence" value="ECO:0007669"/>
    <property type="project" value="UniProtKB-KW"/>
</dbReference>
<evidence type="ECO:0000256" key="3">
    <source>
        <dbReference type="ARBA" id="ARBA00023163"/>
    </source>
</evidence>
<evidence type="ECO:0000313" key="6">
    <source>
        <dbReference type="Proteomes" id="UP000646244"/>
    </source>
</evidence>
<evidence type="ECO:0000256" key="2">
    <source>
        <dbReference type="ARBA" id="ARBA00023125"/>
    </source>
</evidence>
<keyword evidence="1" id="KW-0805">Transcription regulation</keyword>
<dbReference type="PROSITE" id="PS50043">
    <property type="entry name" value="HTH_LUXR_2"/>
    <property type="match status" value="1"/>
</dbReference>
<organism evidence="5 6">
    <name type="scientific">Streptomyces cinnamoneus</name>
    <name type="common">Streptoverticillium cinnamoneum</name>
    <dbReference type="NCBI Taxonomy" id="53446"/>
    <lineage>
        <taxon>Bacteria</taxon>
        <taxon>Bacillati</taxon>
        <taxon>Actinomycetota</taxon>
        <taxon>Actinomycetes</taxon>
        <taxon>Kitasatosporales</taxon>
        <taxon>Streptomycetaceae</taxon>
        <taxon>Streptomyces</taxon>
        <taxon>Streptomyces cinnamoneus group</taxon>
    </lineage>
</organism>